<dbReference type="GO" id="GO:0031956">
    <property type="term" value="F:medium-chain fatty acid-CoA ligase activity"/>
    <property type="evidence" value="ECO:0007669"/>
    <property type="project" value="TreeGrafter"/>
</dbReference>
<evidence type="ECO:0000259" key="4">
    <source>
        <dbReference type="Pfam" id="PF13193"/>
    </source>
</evidence>
<dbReference type="HOGENOM" id="CLU_000022_59_0_9"/>
<dbReference type="RefSeq" id="WP_038479927.1">
    <property type="nucleotide sequence ID" value="NZ_CP003923.1"/>
</dbReference>
<dbReference type="PROSITE" id="PS00455">
    <property type="entry name" value="AMP_BINDING"/>
    <property type="match status" value="1"/>
</dbReference>
<dbReference type="EMBL" id="CP003923">
    <property type="protein sequence ID" value="AIC94480.1"/>
    <property type="molecule type" value="Genomic_DNA"/>
</dbReference>
<evidence type="ECO:0000256" key="2">
    <source>
        <dbReference type="ARBA" id="ARBA00022598"/>
    </source>
</evidence>
<name>A0A060LXI6_9BACI</name>
<dbReference type="OrthoDB" id="9757771at2"/>
<dbReference type="InterPro" id="IPR045851">
    <property type="entry name" value="AMP-bd_C_sf"/>
</dbReference>
<gene>
    <name evidence="5" type="ORF">BleG1_1902</name>
</gene>
<dbReference type="STRING" id="1246626.BleG1_1902"/>
<dbReference type="Proteomes" id="UP000027142">
    <property type="component" value="Chromosome"/>
</dbReference>
<keyword evidence="6" id="KW-1185">Reference proteome</keyword>
<dbReference type="InterPro" id="IPR042099">
    <property type="entry name" value="ANL_N_sf"/>
</dbReference>
<feature type="domain" description="AMP-dependent synthetase/ligase" evidence="3">
    <location>
        <begin position="9"/>
        <end position="353"/>
    </location>
</feature>
<proteinExistence type="inferred from homology"/>
<accession>A0A060LXI6</accession>
<dbReference type="PATRIC" id="fig|1246626.3.peg.1900"/>
<dbReference type="SUPFAM" id="SSF56801">
    <property type="entry name" value="Acetyl-CoA synthetase-like"/>
    <property type="match status" value="1"/>
</dbReference>
<dbReference type="Pfam" id="PF13193">
    <property type="entry name" value="AMP-binding_C"/>
    <property type="match status" value="1"/>
</dbReference>
<dbReference type="AlphaFoldDB" id="A0A060LXI6"/>
<dbReference type="Pfam" id="PF00501">
    <property type="entry name" value="AMP-binding"/>
    <property type="match status" value="1"/>
</dbReference>
<keyword evidence="2 5" id="KW-0436">Ligase</keyword>
<dbReference type="Gene3D" id="3.30.300.30">
    <property type="match status" value="1"/>
</dbReference>
<evidence type="ECO:0000256" key="1">
    <source>
        <dbReference type="ARBA" id="ARBA00006432"/>
    </source>
</evidence>
<sequence length="494" mass="55151">MITLSQIIKKTCTQYAEKIAVVDKRRELSYQQLKEEACQLASALLSRGFQKGDRIGILSANRVEHIVIDLAVAMTGLIKVPINIKLHPKEIQFILENAKASLVIGEISLLRTIDFTGDRVTFENDYNSFLANTDSEYPDCSVIDTDSFAIMYTSGTTGRPKGAVLSHRAIIASAQSLIMACELGYEDTIGHVAPLTHGSNFLAQCALFFGLKQVIFDKFDPKFIADQLEKERVTTIFMVPTIVNLMIQEESFEPRKLRFLKSINMAGAPIASEKLQVALDKLGPIFAETYGLVEAPMAITIMPKHKLPHYLSSCGAVGPMVEMILRDEDGNEVHQGKVGEITCKGPLVMDKYWANEEATSNAIKDGWFYTGDLGWIDPFGHLYLIDRKNDVIISGGMNIYPREVEEALNLHKAVKEACVFGVENEKWGESVYAHVVLKYNMTVEESQLVSHCKEHMASYKKPAYIEIVPSLPKSPYGKILRRELKKSYEEGVKG</sequence>
<dbReference type="Gene3D" id="3.40.50.12780">
    <property type="entry name" value="N-terminal domain of ligase-like"/>
    <property type="match status" value="1"/>
</dbReference>
<dbReference type="PANTHER" id="PTHR43201">
    <property type="entry name" value="ACYL-COA SYNTHETASE"/>
    <property type="match status" value="1"/>
</dbReference>
<reference evidence="5 6" key="1">
    <citation type="journal article" date="2014" name="Gene">
        <title>A comparative genomic analysis of the alkalitolerant soil bacterium Bacillus lehensis G1.</title>
        <authorList>
            <person name="Noor Y.M."/>
            <person name="Samsulrizal N.H."/>
            <person name="Jema'on N.A."/>
            <person name="Low K.O."/>
            <person name="Ramli A.N."/>
            <person name="Alias N.I."/>
            <person name="Damis S.I."/>
            <person name="Fuzi S.F."/>
            <person name="Isa M.N."/>
            <person name="Murad A.M."/>
            <person name="Raih M.F."/>
            <person name="Bakar F.D."/>
            <person name="Najimudin N."/>
            <person name="Mahadi N.M."/>
            <person name="Illias R.M."/>
        </authorList>
    </citation>
    <scope>NUCLEOTIDE SEQUENCE [LARGE SCALE GENOMIC DNA]</scope>
    <source>
        <strain evidence="5 6">G1</strain>
    </source>
</reference>
<evidence type="ECO:0000313" key="6">
    <source>
        <dbReference type="Proteomes" id="UP000027142"/>
    </source>
</evidence>
<dbReference type="PANTHER" id="PTHR43201:SF5">
    <property type="entry name" value="MEDIUM-CHAIN ACYL-COA LIGASE ACSF2, MITOCHONDRIAL"/>
    <property type="match status" value="1"/>
</dbReference>
<organism evidence="5 6">
    <name type="scientific">Shouchella lehensis G1</name>
    <dbReference type="NCBI Taxonomy" id="1246626"/>
    <lineage>
        <taxon>Bacteria</taxon>
        <taxon>Bacillati</taxon>
        <taxon>Bacillota</taxon>
        <taxon>Bacilli</taxon>
        <taxon>Bacillales</taxon>
        <taxon>Bacillaceae</taxon>
        <taxon>Shouchella</taxon>
    </lineage>
</organism>
<feature type="domain" description="AMP-binding enzyme C-terminal" evidence="4">
    <location>
        <begin position="403"/>
        <end position="478"/>
    </location>
</feature>
<dbReference type="InterPro" id="IPR020845">
    <property type="entry name" value="AMP-binding_CS"/>
</dbReference>
<protein>
    <submittedName>
        <fullName evidence="5">Long-chain-fatty-acid--CoA ligase</fullName>
    </submittedName>
</protein>
<dbReference type="eggNOG" id="COG0318">
    <property type="taxonomic scope" value="Bacteria"/>
</dbReference>
<dbReference type="InterPro" id="IPR000873">
    <property type="entry name" value="AMP-dep_synth/lig_dom"/>
</dbReference>
<dbReference type="InterPro" id="IPR025110">
    <property type="entry name" value="AMP-bd_C"/>
</dbReference>
<comment type="similarity">
    <text evidence="1">Belongs to the ATP-dependent AMP-binding enzyme family.</text>
</comment>
<evidence type="ECO:0000313" key="5">
    <source>
        <dbReference type="EMBL" id="AIC94480.1"/>
    </source>
</evidence>
<dbReference type="KEGG" id="ble:BleG1_1902"/>
<evidence type="ECO:0000259" key="3">
    <source>
        <dbReference type="Pfam" id="PF00501"/>
    </source>
</evidence>
<dbReference type="GO" id="GO:0006631">
    <property type="term" value="P:fatty acid metabolic process"/>
    <property type="evidence" value="ECO:0007669"/>
    <property type="project" value="TreeGrafter"/>
</dbReference>